<dbReference type="GO" id="GO:0006508">
    <property type="term" value="P:proteolysis"/>
    <property type="evidence" value="ECO:0007669"/>
    <property type="project" value="UniProtKB-KW"/>
</dbReference>
<proteinExistence type="predicted"/>
<keyword evidence="6" id="KW-0788">Thiol protease</keyword>
<evidence type="ECO:0000256" key="1">
    <source>
        <dbReference type="ARBA" id="ARBA00000707"/>
    </source>
</evidence>
<dbReference type="InterPro" id="IPR050164">
    <property type="entry name" value="Peptidase_C19"/>
</dbReference>
<evidence type="ECO:0000313" key="9">
    <source>
        <dbReference type="EMBL" id="KAG5182986.1"/>
    </source>
</evidence>
<feature type="compositionally biased region" description="Basic and acidic residues" evidence="7">
    <location>
        <begin position="212"/>
        <end position="225"/>
    </location>
</feature>
<dbReference type="GO" id="GO:0005829">
    <property type="term" value="C:cytosol"/>
    <property type="evidence" value="ECO:0007669"/>
    <property type="project" value="TreeGrafter"/>
</dbReference>
<keyword evidence="5" id="KW-0378">Hydrolase</keyword>
<evidence type="ECO:0000256" key="5">
    <source>
        <dbReference type="ARBA" id="ARBA00022801"/>
    </source>
</evidence>
<dbReference type="CDD" id="cd02257">
    <property type="entry name" value="Peptidase_C19"/>
    <property type="match status" value="1"/>
</dbReference>
<dbReference type="PROSITE" id="PS50235">
    <property type="entry name" value="USP_3"/>
    <property type="match status" value="1"/>
</dbReference>
<evidence type="ECO:0000256" key="7">
    <source>
        <dbReference type="SAM" id="MobiDB-lite"/>
    </source>
</evidence>
<evidence type="ECO:0000259" key="8">
    <source>
        <dbReference type="PROSITE" id="PS50235"/>
    </source>
</evidence>
<dbReference type="SUPFAM" id="SSF54001">
    <property type="entry name" value="Cysteine proteinases"/>
    <property type="match status" value="1"/>
</dbReference>
<reference evidence="9" key="1">
    <citation type="submission" date="2021-02" db="EMBL/GenBank/DDBJ databases">
        <title>First Annotated Genome of the Yellow-green Alga Tribonema minus.</title>
        <authorList>
            <person name="Mahan K.M."/>
        </authorList>
    </citation>
    <scope>NUCLEOTIDE SEQUENCE</scope>
    <source>
        <strain evidence="9">UTEX B ZZ1240</strain>
    </source>
</reference>
<dbReference type="GO" id="GO:0016579">
    <property type="term" value="P:protein deubiquitination"/>
    <property type="evidence" value="ECO:0007669"/>
    <property type="project" value="InterPro"/>
</dbReference>
<gene>
    <name evidence="9" type="ORF">JKP88DRAFT_241264</name>
</gene>
<evidence type="ECO:0000256" key="3">
    <source>
        <dbReference type="ARBA" id="ARBA00022670"/>
    </source>
</evidence>
<dbReference type="GO" id="GO:0004843">
    <property type="term" value="F:cysteine-type deubiquitinase activity"/>
    <property type="evidence" value="ECO:0007669"/>
    <property type="project" value="UniProtKB-EC"/>
</dbReference>
<dbReference type="PROSITE" id="PS00973">
    <property type="entry name" value="USP_2"/>
    <property type="match status" value="1"/>
</dbReference>
<dbReference type="InterPro" id="IPR018200">
    <property type="entry name" value="USP_CS"/>
</dbReference>
<dbReference type="InterPro" id="IPR038765">
    <property type="entry name" value="Papain-like_cys_pep_sf"/>
</dbReference>
<name>A0A835YWY8_9STRA</name>
<comment type="caution">
    <text evidence="9">The sequence shown here is derived from an EMBL/GenBank/DDBJ whole genome shotgun (WGS) entry which is preliminary data.</text>
</comment>
<feature type="domain" description="USP" evidence="8">
    <location>
        <begin position="417"/>
        <end position="733"/>
    </location>
</feature>
<feature type="compositionally biased region" description="Polar residues" evidence="7">
    <location>
        <begin position="182"/>
        <end position="191"/>
    </location>
</feature>
<feature type="compositionally biased region" description="Low complexity" evidence="7">
    <location>
        <begin position="115"/>
        <end position="124"/>
    </location>
</feature>
<feature type="region of interest" description="Disordered" evidence="7">
    <location>
        <begin position="115"/>
        <end position="392"/>
    </location>
</feature>
<comment type="catalytic activity">
    <reaction evidence="1">
        <text>Thiol-dependent hydrolysis of ester, thioester, amide, peptide and isopeptide bonds formed by the C-terminal Gly of ubiquitin (a 76-residue protein attached to proteins as an intracellular targeting signal).</text>
        <dbReference type="EC" id="3.4.19.12"/>
    </reaction>
</comment>
<dbReference type="GO" id="GO:0005634">
    <property type="term" value="C:nucleus"/>
    <property type="evidence" value="ECO:0007669"/>
    <property type="project" value="TreeGrafter"/>
</dbReference>
<protein>
    <recommendedName>
        <fullName evidence="2">ubiquitinyl hydrolase 1</fullName>
        <ecNumber evidence="2">3.4.19.12</ecNumber>
    </recommendedName>
</protein>
<dbReference type="EMBL" id="JAFCMP010000223">
    <property type="protein sequence ID" value="KAG5182986.1"/>
    <property type="molecule type" value="Genomic_DNA"/>
</dbReference>
<keyword evidence="3" id="KW-0645">Protease</keyword>
<feature type="compositionally biased region" description="Basic and acidic residues" evidence="7">
    <location>
        <begin position="742"/>
        <end position="752"/>
    </location>
</feature>
<dbReference type="EC" id="3.4.19.12" evidence="2"/>
<dbReference type="OrthoDB" id="27652at2759"/>
<dbReference type="PANTHER" id="PTHR24006:SF687">
    <property type="entry name" value="UBIQUITIN CARBOXYL-TERMINAL HYDROLASE 10"/>
    <property type="match status" value="1"/>
</dbReference>
<accession>A0A835YWY8</accession>
<dbReference type="InterPro" id="IPR028889">
    <property type="entry name" value="USP"/>
</dbReference>
<organism evidence="9 10">
    <name type="scientific">Tribonema minus</name>
    <dbReference type="NCBI Taxonomy" id="303371"/>
    <lineage>
        <taxon>Eukaryota</taxon>
        <taxon>Sar</taxon>
        <taxon>Stramenopiles</taxon>
        <taxon>Ochrophyta</taxon>
        <taxon>PX clade</taxon>
        <taxon>Xanthophyceae</taxon>
        <taxon>Tribonematales</taxon>
        <taxon>Tribonemataceae</taxon>
        <taxon>Tribonema</taxon>
    </lineage>
</organism>
<sequence length="1088" mass="118623">MTFGHSKIVDLRNTAQQLNMFADYEEDEDSDLEEEDKYAIIVKPLRRAPLVQRLLRMPLPEQFKGADSLTGSEATPRKSVTFGADTFIKSSPSDDTDTERGRVGAVDELVMRAADAASGASDRSQTVSQDDKEGSGQMSEGFHDYEGDDPPDTMSLSSDSGLKGADRRRSSLSSESGLDVTGDSSSFSDTVSARGDDPGTEGFNDADGSYTIERDRSSLSSDSEHLMPTSSDPQLLTAENRRLSSLSSASGPEPGDNRSLSSSSDSDTGLSAPHDAGHNAGPEQAREGGVHDAAGSHTTEKRRSSLVSDNGHLLPSADSQLHTPKGAEDAGDSGGPASPSDSAMEVADETPHTDTLSDFAPEAADDSRSGLQTAGEQVPMAHNDSAGPDGDTTLATVAAMSTVVPIVRDDEERYNPHELPNHGNTCFALAGLQLLAIALSHYQGSSADFDVVMDKEAPFKLLGQESVQSAVVTSSDAPGRFTAIRNLGECILRGTACESFTEHSITPLYDLEKDADGRVVQYDSSEILNHLFFAHIQDEESVKAGMNDEHSVGRFLYFVTEDIMQCDVCYTRRQVNLRWDPYVVVPVKGSTMQQALDAHFKVSGVPEKLDGVFCEVCDEKTSQRRWDSKLIASPEMAVVTLKRTRYDGVRAVKVNSLMQLEETVCIGDAIYELVCMVAHQGTAAAYGHYVTYAKLGGLWYKFNNLSSRVTNAGRAELYDFSSATGNLLHLYRRISETGCLEPREDLETDQRQKQLGRTQPSQKRRPRLVKRVATSRATELGLASPGMRVSRVLQQSVPLTSEDGLDEPQDAWAVFDTWLSSFKELTIAAPDSATRTLKLLELLKKSQGLPAKAYVEERHALREHAVRALEALSREAEVLFRARAAQPPQTIEALDVLAQEPVMLCMKFLVSWNVPLADVAVAKTGVLQQGHQFLTSLADSWCSFVIRRRKLITASSGSEQHLELLLDLYAYTVSRKTLKALGATPRRDASGVVSSSLTFLKRHLYDQAIRDGDSEMADRDGQLLLAMAAEIGFNFRPDRVGQEAIHTDEGRPRVQTCAFFVAIRSQTASMGVSAEVIDDFRIEYKPTI</sequence>
<dbReference type="InterPro" id="IPR001394">
    <property type="entry name" value="Peptidase_C19_UCH"/>
</dbReference>
<dbReference type="Gene3D" id="3.90.70.10">
    <property type="entry name" value="Cysteine proteinases"/>
    <property type="match status" value="1"/>
</dbReference>
<feature type="compositionally biased region" description="Low complexity" evidence="7">
    <location>
        <begin position="259"/>
        <end position="271"/>
    </location>
</feature>
<evidence type="ECO:0000256" key="4">
    <source>
        <dbReference type="ARBA" id="ARBA00022786"/>
    </source>
</evidence>
<dbReference type="AlphaFoldDB" id="A0A835YWY8"/>
<keyword evidence="10" id="KW-1185">Reference proteome</keyword>
<dbReference type="Pfam" id="PF00443">
    <property type="entry name" value="UCH"/>
    <property type="match status" value="1"/>
</dbReference>
<evidence type="ECO:0000256" key="6">
    <source>
        <dbReference type="ARBA" id="ARBA00022807"/>
    </source>
</evidence>
<evidence type="ECO:0000313" key="10">
    <source>
        <dbReference type="Proteomes" id="UP000664859"/>
    </source>
</evidence>
<dbReference type="PANTHER" id="PTHR24006">
    <property type="entry name" value="UBIQUITIN CARBOXYL-TERMINAL HYDROLASE"/>
    <property type="match status" value="1"/>
</dbReference>
<feature type="region of interest" description="Disordered" evidence="7">
    <location>
        <begin position="83"/>
        <end position="103"/>
    </location>
</feature>
<keyword evidence="4" id="KW-0833">Ubl conjugation pathway</keyword>
<dbReference type="Proteomes" id="UP000664859">
    <property type="component" value="Unassembled WGS sequence"/>
</dbReference>
<feature type="region of interest" description="Disordered" evidence="7">
    <location>
        <begin position="742"/>
        <end position="769"/>
    </location>
</feature>
<evidence type="ECO:0000256" key="2">
    <source>
        <dbReference type="ARBA" id="ARBA00012759"/>
    </source>
</evidence>